<sequence>MEIGMNINDLLWICSIPEYSAHSAFSPQFLIIVLRTLQPYKIRGLNPFCCLLVALPKQSKHTGFTFAVKNNT</sequence>
<proteinExistence type="predicted"/>
<dbReference type="KEGG" id="aarg:Aargi30884_08500"/>
<evidence type="ECO:0000313" key="1">
    <source>
        <dbReference type="EMBL" id="BBK21947.1"/>
    </source>
</evidence>
<evidence type="ECO:0000313" key="2">
    <source>
        <dbReference type="Proteomes" id="UP000464754"/>
    </source>
</evidence>
<dbReference type="EMBL" id="AP019695">
    <property type="protein sequence ID" value="BBK21947.1"/>
    <property type="molecule type" value="Genomic_DNA"/>
</dbReference>
<accession>A0A6N4TGU0</accession>
<reference evidence="2" key="1">
    <citation type="submission" date="2019-05" db="EMBL/GenBank/DDBJ databases">
        <title>Complete genome sequencing of Absiella argi strain JCM 30884.</title>
        <authorList>
            <person name="Sakamoto M."/>
            <person name="Murakami T."/>
            <person name="Mori H."/>
        </authorList>
    </citation>
    <scope>NUCLEOTIDE SEQUENCE [LARGE SCALE GENOMIC DNA]</scope>
    <source>
        <strain evidence="2">JCM 30884</strain>
    </source>
</reference>
<protein>
    <submittedName>
        <fullName evidence="1">Uncharacterized protein</fullName>
    </submittedName>
</protein>
<name>A0A6N4TGU0_9FIRM</name>
<dbReference type="Proteomes" id="UP000464754">
    <property type="component" value="Chromosome"/>
</dbReference>
<organism evidence="1 2">
    <name type="scientific">Amedibacterium intestinale</name>
    <dbReference type="NCBI Taxonomy" id="2583452"/>
    <lineage>
        <taxon>Bacteria</taxon>
        <taxon>Bacillati</taxon>
        <taxon>Bacillota</taxon>
        <taxon>Erysipelotrichia</taxon>
        <taxon>Erysipelotrichales</taxon>
        <taxon>Erysipelotrichaceae</taxon>
        <taxon>Amedibacterium</taxon>
    </lineage>
</organism>
<keyword evidence="2" id="KW-1185">Reference proteome</keyword>
<dbReference type="AlphaFoldDB" id="A0A6N4TGU0"/>
<gene>
    <name evidence="1" type="ORF">Aargi30884_08500</name>
</gene>